<feature type="compositionally biased region" description="Low complexity" evidence="1">
    <location>
        <begin position="621"/>
        <end position="639"/>
    </location>
</feature>
<proteinExistence type="predicted"/>
<evidence type="ECO:0000256" key="2">
    <source>
        <dbReference type="SAM" id="Phobius"/>
    </source>
</evidence>
<feature type="region of interest" description="Disordered" evidence="1">
    <location>
        <begin position="298"/>
        <end position="478"/>
    </location>
</feature>
<feature type="transmembrane region" description="Helical" evidence="2">
    <location>
        <begin position="89"/>
        <end position="111"/>
    </location>
</feature>
<feature type="compositionally biased region" description="Polar residues" evidence="1">
    <location>
        <begin position="697"/>
        <end position="707"/>
    </location>
</feature>
<protein>
    <submittedName>
        <fullName evidence="3">Uncharacterized protein</fullName>
    </submittedName>
</protein>
<evidence type="ECO:0000313" key="3">
    <source>
        <dbReference type="EMBL" id="GAA4571438.1"/>
    </source>
</evidence>
<feature type="transmembrane region" description="Helical" evidence="2">
    <location>
        <begin position="55"/>
        <end position="77"/>
    </location>
</feature>
<feature type="transmembrane region" description="Helical" evidence="2">
    <location>
        <begin position="194"/>
        <end position="216"/>
    </location>
</feature>
<evidence type="ECO:0000256" key="1">
    <source>
        <dbReference type="SAM" id="MobiDB-lite"/>
    </source>
</evidence>
<feature type="compositionally biased region" description="Basic and acidic residues" evidence="1">
    <location>
        <begin position="906"/>
        <end position="928"/>
    </location>
</feature>
<feature type="compositionally biased region" description="Low complexity" evidence="1">
    <location>
        <begin position="532"/>
        <end position="550"/>
    </location>
</feature>
<feature type="compositionally biased region" description="Low complexity" evidence="1">
    <location>
        <begin position="594"/>
        <end position="609"/>
    </location>
</feature>
<feature type="compositionally biased region" description="Low complexity" evidence="1">
    <location>
        <begin position="491"/>
        <end position="510"/>
    </location>
</feature>
<accession>A0ABP8SL50</accession>
<feature type="compositionally biased region" description="Low complexity" evidence="1">
    <location>
        <begin position="868"/>
        <end position="878"/>
    </location>
</feature>
<feature type="transmembrane region" description="Helical" evidence="2">
    <location>
        <begin position="123"/>
        <end position="146"/>
    </location>
</feature>
<evidence type="ECO:0000313" key="4">
    <source>
        <dbReference type="Proteomes" id="UP001500307"/>
    </source>
</evidence>
<feature type="compositionally biased region" description="Low complexity" evidence="1">
    <location>
        <begin position="677"/>
        <end position="696"/>
    </location>
</feature>
<feature type="compositionally biased region" description="Pro residues" evidence="1">
    <location>
        <begin position="773"/>
        <end position="784"/>
    </location>
</feature>
<feature type="compositionally biased region" description="Low complexity" evidence="1">
    <location>
        <begin position="418"/>
        <end position="432"/>
    </location>
</feature>
<keyword evidence="4" id="KW-1185">Reference proteome</keyword>
<gene>
    <name evidence="3" type="ORF">GCM10023176_32160</name>
</gene>
<reference evidence="4" key="1">
    <citation type="journal article" date="2019" name="Int. J. Syst. Evol. Microbiol.">
        <title>The Global Catalogue of Microorganisms (GCM) 10K type strain sequencing project: providing services to taxonomists for standard genome sequencing and annotation.</title>
        <authorList>
            <consortium name="The Broad Institute Genomics Platform"/>
            <consortium name="The Broad Institute Genome Sequencing Center for Infectious Disease"/>
            <person name="Wu L."/>
            <person name="Ma J."/>
        </authorList>
    </citation>
    <scope>NUCLEOTIDE SEQUENCE [LARGE SCALE GENOMIC DNA]</scope>
    <source>
        <strain evidence="4">JCM 3175</strain>
    </source>
</reference>
<name>A0ABP8SL50_9ACTN</name>
<dbReference type="Proteomes" id="UP001500307">
    <property type="component" value="Unassembled WGS sequence"/>
</dbReference>
<feature type="transmembrane region" description="Helical" evidence="2">
    <location>
        <begin position="228"/>
        <end position="248"/>
    </location>
</feature>
<feature type="compositionally biased region" description="Low complexity" evidence="1">
    <location>
        <begin position="302"/>
        <end position="327"/>
    </location>
</feature>
<feature type="region of interest" description="Disordered" evidence="1">
    <location>
        <begin position="491"/>
        <end position="957"/>
    </location>
</feature>
<feature type="compositionally biased region" description="Basic residues" evidence="1">
    <location>
        <begin position="894"/>
        <end position="905"/>
    </location>
</feature>
<dbReference type="EMBL" id="BAABGU010000016">
    <property type="protein sequence ID" value="GAA4571438.1"/>
    <property type="molecule type" value="Genomic_DNA"/>
</dbReference>
<feature type="transmembrane region" description="Helical" evidence="2">
    <location>
        <begin position="153"/>
        <end position="174"/>
    </location>
</feature>
<feature type="compositionally biased region" description="Basic and acidic residues" evidence="1">
    <location>
        <begin position="328"/>
        <end position="342"/>
    </location>
</feature>
<feature type="compositionally biased region" description="Pro residues" evidence="1">
    <location>
        <begin position="511"/>
        <end position="531"/>
    </location>
</feature>
<keyword evidence="2" id="KW-0812">Transmembrane</keyword>
<feature type="compositionally biased region" description="Low complexity" evidence="1">
    <location>
        <begin position="709"/>
        <end position="719"/>
    </location>
</feature>
<feature type="compositionally biased region" description="Low complexity" evidence="1">
    <location>
        <begin position="842"/>
        <end position="861"/>
    </location>
</feature>
<keyword evidence="2" id="KW-0472">Membrane</keyword>
<feature type="compositionally biased region" description="Low complexity" evidence="1">
    <location>
        <begin position="729"/>
        <end position="743"/>
    </location>
</feature>
<sequence length="957" mass="93919">MPDMAFRTWGRLLLTALGVSVLAGAGQLGVAYGFGIVHLGGAFTDSSINRWPAQLVWVAWFAAVAAVAGAVGTERLARRDGFSGGTGEQLSVAGAAALGAIVVAPLCMQPARAAELGGTVDPVWAVGICAILGAVVGAGTALAVLLNPPLGWNIALTAGVVWLLALVSVAPALASTGQLPTVRLGVLEPSWLDAATAQSLAMLILPTVALLAGAAVGALARRRGHPPLVGGAAGAAGPVLVAFAYLTAGPGVAADRYQLAPYYGALIAVAAGLLGSAATTVLPRPSQAPATDAIEPTDILQPLPAGPATTPAGPTDRAADGATTADPSHADPGRLRAARHTEAAGAGRPTPAHWDWPATSSGTPTPVPATGFHPTAGTPASSADHDGVAGPSAGPDSDRPLATPTAVPADGRELTATASGAAGDDPGRPAGSTALDALGGDRASGTPAPVRPGGAAPLFDHDDPIQSLPASAPLSPARRISAIDVVAAGRTPAAPRPAMTTAPDPALPASAAPPAPPPPAPPAGTPVPPATPTGTAGTTTSTADVAAARTAGGGASASRRQGRRPATALGAGTRGTDVPAGVPADDAREPGTEPPAVTAPEAQAPPAAARSGLPGTGTDKAGSPAGSTSAPLAAPPATGRPKRTRKSRSAATPAAETLPGTAAPAETVPGTAAPAETVPGTAAPGETTTATAGTPTSPDVTAPSSLDVTAPVTAETPAPAGTPAPADAPAPAGADPDTAGAAAQPGHGFSPRPRLPIFADDADRRGEVRPAWPIAPAPAWPPAPRQTANPAASPPDPVTPDGDGPVEPAARPRHRALPDLGRAASWNALASARRTAPDPVEPAASATARRTAPDPVDPAASPDDRGGAPDADGQAAGDQTPPTVADREEAPAGKPRRGLFRRNRAKGGEETATDRDSRESEPVPAHDEEYVDWVTGLGRPAPDSDSGSLRTGRHHRD</sequence>
<feature type="compositionally biased region" description="Low complexity" evidence="1">
    <location>
        <begin position="799"/>
        <end position="808"/>
    </location>
</feature>
<comment type="caution">
    <text evidence="3">The sequence shown here is derived from an EMBL/GenBank/DDBJ whole genome shotgun (WGS) entry which is preliminary data.</text>
</comment>
<organism evidence="3 4">
    <name type="scientific">Micromonospora coerulea</name>
    <dbReference type="NCBI Taxonomy" id="47856"/>
    <lineage>
        <taxon>Bacteria</taxon>
        <taxon>Bacillati</taxon>
        <taxon>Actinomycetota</taxon>
        <taxon>Actinomycetes</taxon>
        <taxon>Micromonosporales</taxon>
        <taxon>Micromonosporaceae</taxon>
        <taxon>Micromonospora</taxon>
    </lineage>
</organism>
<keyword evidence="2" id="KW-1133">Transmembrane helix</keyword>